<dbReference type="AlphaFoldDB" id="A0A2H1V512"/>
<name>A0A2H1V512_SPOFR</name>
<organism evidence="2">
    <name type="scientific">Spodoptera frugiperda</name>
    <name type="common">Fall armyworm</name>
    <dbReference type="NCBI Taxonomy" id="7108"/>
    <lineage>
        <taxon>Eukaryota</taxon>
        <taxon>Metazoa</taxon>
        <taxon>Ecdysozoa</taxon>
        <taxon>Arthropoda</taxon>
        <taxon>Hexapoda</taxon>
        <taxon>Insecta</taxon>
        <taxon>Pterygota</taxon>
        <taxon>Neoptera</taxon>
        <taxon>Endopterygota</taxon>
        <taxon>Lepidoptera</taxon>
        <taxon>Glossata</taxon>
        <taxon>Ditrysia</taxon>
        <taxon>Noctuoidea</taxon>
        <taxon>Noctuidae</taxon>
        <taxon>Amphipyrinae</taxon>
        <taxon>Spodoptera</taxon>
    </lineage>
</organism>
<proteinExistence type="predicted"/>
<accession>A0A2H1V512</accession>
<sequence length="75" mass="8184">MRGSVRLVLTNIHPVPTSAFRPGAPVPHQTVCSSRSASALLGPICDDISNNIENLDDRSVTQEMKPPSKIYERDP</sequence>
<evidence type="ECO:0000256" key="1">
    <source>
        <dbReference type="SAM" id="MobiDB-lite"/>
    </source>
</evidence>
<gene>
    <name evidence="2" type="ORF">SFRICE_040524</name>
</gene>
<dbReference type="EMBL" id="ODYU01000680">
    <property type="protein sequence ID" value="SOQ35866.1"/>
    <property type="molecule type" value="Genomic_DNA"/>
</dbReference>
<protein>
    <submittedName>
        <fullName evidence="2">SFRICE_040524</fullName>
    </submittedName>
</protein>
<feature type="region of interest" description="Disordered" evidence="1">
    <location>
        <begin position="56"/>
        <end position="75"/>
    </location>
</feature>
<reference evidence="2" key="1">
    <citation type="submission" date="2016-07" db="EMBL/GenBank/DDBJ databases">
        <authorList>
            <person name="Bretaudeau A."/>
        </authorList>
    </citation>
    <scope>NUCLEOTIDE SEQUENCE</scope>
    <source>
        <strain evidence="2">Rice</strain>
        <tissue evidence="2">Whole body</tissue>
    </source>
</reference>
<evidence type="ECO:0000313" key="2">
    <source>
        <dbReference type="EMBL" id="SOQ35866.1"/>
    </source>
</evidence>